<dbReference type="InterPro" id="IPR023214">
    <property type="entry name" value="HAD_sf"/>
</dbReference>
<protein>
    <submittedName>
        <fullName evidence="10">Uncharacterized protein</fullName>
    </submittedName>
</protein>
<evidence type="ECO:0000256" key="1">
    <source>
        <dbReference type="ARBA" id="ARBA00004651"/>
    </source>
</evidence>
<keyword evidence="5" id="KW-0067">ATP-binding</keyword>
<evidence type="ECO:0000256" key="9">
    <source>
        <dbReference type="SAM" id="Phobius"/>
    </source>
</evidence>
<feature type="transmembrane region" description="Helical" evidence="9">
    <location>
        <begin position="601"/>
        <end position="621"/>
    </location>
</feature>
<keyword evidence="4" id="KW-0547">Nucleotide-binding</keyword>
<dbReference type="InterPro" id="IPR001757">
    <property type="entry name" value="P_typ_ATPase"/>
</dbReference>
<dbReference type="Pfam" id="PF13246">
    <property type="entry name" value="Cation_ATPase"/>
    <property type="match status" value="1"/>
</dbReference>
<dbReference type="InterPro" id="IPR036412">
    <property type="entry name" value="HAD-like_sf"/>
</dbReference>
<evidence type="ECO:0000313" key="11">
    <source>
        <dbReference type="Proteomes" id="UP000186601"/>
    </source>
</evidence>
<comment type="caution">
    <text evidence="10">The sequence shown here is derived from an EMBL/GenBank/DDBJ whole genome shotgun (WGS) entry which is preliminary data.</text>
</comment>
<dbReference type="GO" id="GO:0006883">
    <property type="term" value="P:intracellular sodium ion homeostasis"/>
    <property type="evidence" value="ECO:0007669"/>
    <property type="project" value="TreeGrafter"/>
</dbReference>
<evidence type="ECO:0000256" key="2">
    <source>
        <dbReference type="ARBA" id="ARBA00022475"/>
    </source>
</evidence>
<comment type="subcellular location">
    <subcellularLocation>
        <location evidence="1">Cell membrane</location>
        <topology evidence="1">Multi-pass membrane protein</topology>
    </subcellularLocation>
</comment>
<accession>A0A2R6NYF3</accession>
<keyword evidence="3 9" id="KW-0812">Transmembrane</keyword>
<evidence type="ECO:0000256" key="4">
    <source>
        <dbReference type="ARBA" id="ARBA00022741"/>
    </source>
</evidence>
<dbReference type="AlphaFoldDB" id="A0A2R6NYF3"/>
<dbReference type="NCBIfam" id="TIGR01494">
    <property type="entry name" value="ATPase_P-type"/>
    <property type="match status" value="1"/>
</dbReference>
<dbReference type="GO" id="GO:0036376">
    <property type="term" value="P:sodium ion export across plasma membrane"/>
    <property type="evidence" value="ECO:0007669"/>
    <property type="project" value="TreeGrafter"/>
</dbReference>
<name>A0A2R6NYF3_9APHY</name>
<dbReference type="STRING" id="98765.A0A2R6NYF3"/>
<reference evidence="10 11" key="1">
    <citation type="submission" date="2018-02" db="EMBL/GenBank/DDBJ databases">
        <title>Genome sequence of the basidiomycete white-rot fungus Phlebia centrifuga.</title>
        <authorList>
            <person name="Granchi Z."/>
            <person name="Peng M."/>
            <person name="de Vries R.P."/>
            <person name="Hilden K."/>
            <person name="Makela M.R."/>
            <person name="Grigoriev I."/>
            <person name="Riley R."/>
        </authorList>
    </citation>
    <scope>NUCLEOTIDE SEQUENCE [LARGE SCALE GENOMIC DNA]</scope>
    <source>
        <strain evidence="10 11">FBCC195</strain>
    </source>
</reference>
<evidence type="ECO:0000256" key="8">
    <source>
        <dbReference type="ARBA" id="ARBA00023136"/>
    </source>
</evidence>
<dbReference type="GO" id="GO:0030007">
    <property type="term" value="P:intracellular potassium ion homeostasis"/>
    <property type="evidence" value="ECO:0007669"/>
    <property type="project" value="TreeGrafter"/>
</dbReference>
<dbReference type="GO" id="GO:1902600">
    <property type="term" value="P:proton transmembrane transport"/>
    <property type="evidence" value="ECO:0007669"/>
    <property type="project" value="TreeGrafter"/>
</dbReference>
<dbReference type="PRINTS" id="PR00121">
    <property type="entry name" value="NAKATPASE"/>
</dbReference>
<sequence>MASQNVLVKDLQGVETLDSQTEANLFQSNNDSTDTASFAIEASGMSETVDIAALNSRIKFDKTDVPFDQRAILGDATETGLIRFAGRYLQDFDGHLRKHPKVFEIPFNSTNKWALVILDKHHEDGVLTAYIKGAPERVLAKCTTYLKDGKMLPITDDFRKAYDEAYNYMASRGHRVIACAQRLLPAPEFTQSTTFSKNDGVYPSTEYCFVSLTSLEDPPKHGVREAIGTLRLAGIKVMMVTGDHPKTAEAIARKINLILGDTKETLSKKTGRPIEEIYEDEVDAVVIHGDDIDGLQGWQWDQIFAKQEIVFARTSPRHKLEIVKRAQALGHIVGVTGDGVNDSPALKKADLGIAMNISGSDVSKEAANMILLDDNFASTVKGVAEGRQIFVNLKRSIQYTISHSTPEVIPQLLYVVVPIPLPLSAILILVIDLGFELFVALSFAWDKPETIDGLMRMSPRKPVNNQSIMSLKKRALRRTKTLRRDTETQEVIRPSRISEWIAYLKAPFTRMWWEERLERSDAETLVDGKLLSYAYLEAGVIEMVGSLVAYFVVFFKNGFSPSDLRKAQLNGDYFSKTSPDFVNGRGQTIDANQQVEALAQAQSIVAFGVLLLVWASIRVLLMRKSVENSRVKDIKGLMIPNNADFEHEVKTLTQVVNRIVHAIRNTHDTSHDIFIITNFATNVYVYWFAHVFNLKRTLFWKAASNRVADEASVINGSLQIAKRPERTGTTTAMAVILRDFKLLFQPPRLPLSQVFHMICIPSAACQATQATRPAYKNQLLPGHCCKPSLTNSKSSSAGPNEYIGDSGLAGLIRWVM</sequence>
<dbReference type="OrthoDB" id="158672at2759"/>
<dbReference type="SUPFAM" id="SSF56784">
    <property type="entry name" value="HAD-like"/>
    <property type="match status" value="1"/>
</dbReference>
<dbReference type="SUPFAM" id="SSF81660">
    <property type="entry name" value="Metal cation-transporting ATPase, ATP-binding domain N"/>
    <property type="match status" value="1"/>
</dbReference>
<keyword evidence="6" id="KW-1278">Translocase</keyword>
<evidence type="ECO:0000256" key="6">
    <source>
        <dbReference type="ARBA" id="ARBA00022967"/>
    </source>
</evidence>
<evidence type="ECO:0000256" key="3">
    <source>
        <dbReference type="ARBA" id="ARBA00022692"/>
    </source>
</evidence>
<dbReference type="PANTHER" id="PTHR43294:SF21">
    <property type="entry name" value="CATION TRANSPORTING ATPASE"/>
    <property type="match status" value="1"/>
</dbReference>
<dbReference type="Gene3D" id="3.40.50.1000">
    <property type="entry name" value="HAD superfamily/HAD-like"/>
    <property type="match status" value="1"/>
</dbReference>
<dbReference type="InterPro" id="IPR050510">
    <property type="entry name" value="Cation_transp_ATPase_P-type"/>
</dbReference>
<dbReference type="InterPro" id="IPR023299">
    <property type="entry name" value="ATPase_P-typ_cyto_dom_N"/>
</dbReference>
<keyword evidence="2" id="KW-1003">Cell membrane</keyword>
<feature type="transmembrane region" description="Helical" evidence="9">
    <location>
        <begin position="533"/>
        <end position="555"/>
    </location>
</feature>
<dbReference type="Gene3D" id="1.20.1110.10">
    <property type="entry name" value="Calcium-transporting ATPase, transmembrane domain"/>
    <property type="match status" value="2"/>
</dbReference>
<feature type="transmembrane region" description="Helical" evidence="9">
    <location>
        <begin position="412"/>
        <end position="445"/>
    </location>
</feature>
<dbReference type="Proteomes" id="UP000186601">
    <property type="component" value="Unassembled WGS sequence"/>
</dbReference>
<evidence type="ECO:0000313" key="10">
    <source>
        <dbReference type="EMBL" id="PSR80296.1"/>
    </source>
</evidence>
<keyword evidence="11" id="KW-1185">Reference proteome</keyword>
<dbReference type="GO" id="GO:0005886">
    <property type="term" value="C:plasma membrane"/>
    <property type="evidence" value="ECO:0007669"/>
    <property type="project" value="UniProtKB-SubCell"/>
</dbReference>
<dbReference type="Gene3D" id="3.40.1110.10">
    <property type="entry name" value="Calcium-transporting ATPase, cytoplasmic domain N"/>
    <property type="match status" value="1"/>
</dbReference>
<dbReference type="GO" id="GO:1990573">
    <property type="term" value="P:potassium ion import across plasma membrane"/>
    <property type="evidence" value="ECO:0007669"/>
    <property type="project" value="TreeGrafter"/>
</dbReference>
<evidence type="ECO:0000256" key="7">
    <source>
        <dbReference type="ARBA" id="ARBA00022989"/>
    </source>
</evidence>
<dbReference type="EMBL" id="MLYV02000658">
    <property type="protein sequence ID" value="PSR80296.1"/>
    <property type="molecule type" value="Genomic_DNA"/>
</dbReference>
<dbReference type="PANTHER" id="PTHR43294">
    <property type="entry name" value="SODIUM/POTASSIUM-TRANSPORTING ATPASE SUBUNIT ALPHA"/>
    <property type="match status" value="1"/>
</dbReference>
<dbReference type="GO" id="GO:0005524">
    <property type="term" value="F:ATP binding"/>
    <property type="evidence" value="ECO:0007669"/>
    <property type="project" value="UniProtKB-KW"/>
</dbReference>
<proteinExistence type="predicted"/>
<dbReference type="PRINTS" id="PR00119">
    <property type="entry name" value="CATATPASE"/>
</dbReference>
<dbReference type="FunFam" id="3.40.50.1000:FF:000083">
    <property type="entry name" value="Sodium/potassium-transporting ATPase subunit alpha"/>
    <property type="match status" value="1"/>
</dbReference>
<gene>
    <name evidence="10" type="ORF">PHLCEN_2v6768</name>
</gene>
<dbReference type="GO" id="GO:0005391">
    <property type="term" value="F:P-type sodium:potassium-exchanging transporter activity"/>
    <property type="evidence" value="ECO:0007669"/>
    <property type="project" value="TreeGrafter"/>
</dbReference>
<keyword evidence="7 9" id="KW-1133">Transmembrane helix</keyword>
<organism evidence="10 11">
    <name type="scientific">Hermanssonia centrifuga</name>
    <dbReference type="NCBI Taxonomy" id="98765"/>
    <lineage>
        <taxon>Eukaryota</taxon>
        <taxon>Fungi</taxon>
        <taxon>Dikarya</taxon>
        <taxon>Basidiomycota</taxon>
        <taxon>Agaricomycotina</taxon>
        <taxon>Agaricomycetes</taxon>
        <taxon>Polyporales</taxon>
        <taxon>Meruliaceae</taxon>
        <taxon>Hermanssonia</taxon>
    </lineage>
</organism>
<evidence type="ECO:0000256" key="5">
    <source>
        <dbReference type="ARBA" id="ARBA00022840"/>
    </source>
</evidence>
<dbReference type="GO" id="GO:0016887">
    <property type="term" value="F:ATP hydrolysis activity"/>
    <property type="evidence" value="ECO:0007669"/>
    <property type="project" value="InterPro"/>
</dbReference>
<keyword evidence="8 9" id="KW-0472">Membrane</keyword>